<dbReference type="PANTHER" id="PTHR45783">
    <property type="entry name" value="KINESIN LIGHT CHAIN"/>
    <property type="match status" value="1"/>
</dbReference>
<keyword evidence="7" id="KW-0175">Coiled coil</keyword>
<comment type="caution">
    <text evidence="11">The sequence shown here is derived from an EMBL/GenBank/DDBJ whole genome shotgun (WGS) entry which is preliminary data.</text>
</comment>
<comment type="subcellular location">
    <subcellularLocation>
        <location evidence="1">Cytoplasm</location>
        <location evidence="1">Cytoskeleton</location>
    </subcellularLocation>
</comment>
<dbReference type="RefSeq" id="WP_377316585.1">
    <property type="nucleotide sequence ID" value="NZ_JBHUIY010000021.1"/>
</dbReference>
<comment type="similarity">
    <text evidence="2">Belongs to the kinesin light chain family.</text>
</comment>
<accession>A0ABW5CEI0</accession>
<evidence type="ECO:0000256" key="6">
    <source>
        <dbReference type="ARBA" id="ARBA00022803"/>
    </source>
</evidence>
<proteinExistence type="inferred from homology"/>
<keyword evidence="8" id="KW-0505">Motor protein</keyword>
<dbReference type="Gene3D" id="1.25.40.10">
    <property type="entry name" value="Tetratricopeptide repeat domain"/>
    <property type="match status" value="2"/>
</dbReference>
<dbReference type="InterPro" id="IPR027417">
    <property type="entry name" value="P-loop_NTPase"/>
</dbReference>
<dbReference type="Proteomes" id="UP001597296">
    <property type="component" value="Unassembled WGS sequence"/>
</dbReference>
<dbReference type="InterPro" id="IPR002151">
    <property type="entry name" value="Kinesin_light"/>
</dbReference>
<keyword evidence="9" id="KW-0206">Cytoskeleton</keyword>
<evidence type="ECO:0000313" key="12">
    <source>
        <dbReference type="Proteomes" id="UP001597296"/>
    </source>
</evidence>
<dbReference type="PANTHER" id="PTHR45783:SF3">
    <property type="entry name" value="KINESIN LIGHT CHAIN"/>
    <property type="match status" value="1"/>
</dbReference>
<evidence type="ECO:0000256" key="4">
    <source>
        <dbReference type="ARBA" id="ARBA00022701"/>
    </source>
</evidence>
<evidence type="ECO:0000256" key="3">
    <source>
        <dbReference type="ARBA" id="ARBA00022490"/>
    </source>
</evidence>
<organism evidence="11 12">
    <name type="scientific">Phaeospirillum tilakii</name>
    <dbReference type="NCBI Taxonomy" id="741673"/>
    <lineage>
        <taxon>Bacteria</taxon>
        <taxon>Pseudomonadati</taxon>
        <taxon>Pseudomonadota</taxon>
        <taxon>Alphaproteobacteria</taxon>
        <taxon>Rhodospirillales</taxon>
        <taxon>Rhodospirillaceae</taxon>
        <taxon>Phaeospirillum</taxon>
    </lineage>
</organism>
<gene>
    <name evidence="11" type="ORF">ACFSNB_11360</name>
</gene>
<evidence type="ECO:0000256" key="2">
    <source>
        <dbReference type="ARBA" id="ARBA00009622"/>
    </source>
</evidence>
<keyword evidence="4" id="KW-0493">Microtubule</keyword>
<evidence type="ECO:0000256" key="5">
    <source>
        <dbReference type="ARBA" id="ARBA00022737"/>
    </source>
</evidence>
<dbReference type="Gene3D" id="3.40.50.300">
    <property type="entry name" value="P-loop containing nucleotide triphosphate hydrolases"/>
    <property type="match status" value="1"/>
</dbReference>
<evidence type="ECO:0000256" key="1">
    <source>
        <dbReference type="ARBA" id="ARBA00004245"/>
    </source>
</evidence>
<name>A0ABW5CEI0_9PROT</name>
<dbReference type="PRINTS" id="PR00381">
    <property type="entry name" value="KINESINLIGHT"/>
</dbReference>
<evidence type="ECO:0000256" key="7">
    <source>
        <dbReference type="ARBA" id="ARBA00023054"/>
    </source>
</evidence>
<sequence>MIAAARALWDTWPDQIPAPGSLPPGSRLSASFAPNPLFGGRDAALAEAAAGLKRGDGMVISPGPLLTGCGGIGKTQLAIELAYRYGQFFAGGVFWLSCDSPEALPAEIASCGAGLDLAPNYAALPLDQQLAQVASRWQDGRPCLVVFDNCEDPGLFRQWRPRHGDVRVIVTSRRRDWPLDLGFAALPLDHLARVDSIALLRRFRPVLTEAEADSIADVLGDLPLALHLAGSYLRRYQTPAAAYCAALERADPLAHHSLKVGEPTPTGHDVDVARTFAVSLDRLDPADPVNALARAILTHASWCAPGEPVPLWLLARALDRDEAGAEEWGEALARLDDAGLIERGEDTLRLHRLIAAFARPLSADTVADRIETAAASVAFQQNKIGLPGPLLAWQVHLRHLADQADRRQSLSAAPLLNNLGVHLRQISDLSGARGASERALRIAEAVYGLNHPHVAACINNLGSVLQDLCDLSGARAAFERALRIDEAFYGPKHPEVARDVNNLGSVLQDLGDLLEARAAYERALQISESVYGLDHPQVAACINNIGACSWGLGDLSGAQAAFERALRLDEAAYGPDHPKVAIRVNNLGGALRRQGDLSGARLAYERALRIDEAIYGLDHPRVATDVNNLGEVLRAQGELLGARAAFERALRIDEAVYGPDHPEVARDVNNLGSVLQDLGDLLEARAAFERALAICIRFLPPDHPHLRIVKSNLAALGLAGQHRED</sequence>
<keyword evidence="12" id="KW-1185">Reference proteome</keyword>
<evidence type="ECO:0000256" key="9">
    <source>
        <dbReference type="ARBA" id="ARBA00023212"/>
    </source>
</evidence>
<dbReference type="Pfam" id="PF13424">
    <property type="entry name" value="TPR_12"/>
    <property type="match status" value="3"/>
</dbReference>
<dbReference type="Pfam" id="PF13374">
    <property type="entry name" value="TPR_10"/>
    <property type="match status" value="1"/>
</dbReference>
<evidence type="ECO:0000256" key="10">
    <source>
        <dbReference type="PROSITE-ProRule" id="PRU00339"/>
    </source>
</evidence>
<dbReference type="InterPro" id="IPR011990">
    <property type="entry name" value="TPR-like_helical_dom_sf"/>
</dbReference>
<feature type="repeat" description="TPR" evidence="10">
    <location>
        <begin position="497"/>
        <end position="530"/>
    </location>
</feature>
<evidence type="ECO:0000313" key="11">
    <source>
        <dbReference type="EMBL" id="MFD2234403.1"/>
    </source>
</evidence>
<dbReference type="EMBL" id="JBHUIY010000021">
    <property type="protein sequence ID" value="MFD2234403.1"/>
    <property type="molecule type" value="Genomic_DNA"/>
</dbReference>
<dbReference type="PROSITE" id="PS50005">
    <property type="entry name" value="TPR"/>
    <property type="match status" value="1"/>
</dbReference>
<protein>
    <submittedName>
        <fullName evidence="11">Tetratricopeptide repeat protein</fullName>
    </submittedName>
</protein>
<keyword evidence="3" id="KW-0963">Cytoplasm</keyword>
<keyword evidence="6 10" id="KW-0802">TPR repeat</keyword>
<keyword evidence="5" id="KW-0677">Repeat</keyword>
<dbReference type="InterPro" id="IPR019734">
    <property type="entry name" value="TPR_rpt"/>
</dbReference>
<dbReference type="SUPFAM" id="SSF48452">
    <property type="entry name" value="TPR-like"/>
    <property type="match status" value="3"/>
</dbReference>
<dbReference type="SMART" id="SM00028">
    <property type="entry name" value="TPR"/>
    <property type="match status" value="7"/>
</dbReference>
<reference evidence="12" key="1">
    <citation type="journal article" date="2019" name="Int. J. Syst. Evol. Microbiol.">
        <title>The Global Catalogue of Microorganisms (GCM) 10K type strain sequencing project: providing services to taxonomists for standard genome sequencing and annotation.</title>
        <authorList>
            <consortium name="The Broad Institute Genomics Platform"/>
            <consortium name="The Broad Institute Genome Sequencing Center for Infectious Disease"/>
            <person name="Wu L."/>
            <person name="Ma J."/>
        </authorList>
    </citation>
    <scope>NUCLEOTIDE SEQUENCE [LARGE SCALE GENOMIC DNA]</scope>
    <source>
        <strain evidence="12">KCTC 15012</strain>
    </source>
</reference>
<dbReference type="SUPFAM" id="SSF52540">
    <property type="entry name" value="P-loop containing nucleoside triphosphate hydrolases"/>
    <property type="match status" value="1"/>
</dbReference>
<evidence type="ECO:0000256" key="8">
    <source>
        <dbReference type="ARBA" id="ARBA00023175"/>
    </source>
</evidence>